<dbReference type="PROSITE" id="PS00675">
    <property type="entry name" value="SIGMA54_INTERACT_1"/>
    <property type="match status" value="1"/>
</dbReference>
<keyword evidence="2" id="KW-0067">ATP-binding</keyword>
<dbReference type="STRING" id="1120989.SAMN02745227_00339"/>
<dbReference type="Pfam" id="PF08461">
    <property type="entry name" value="WHD_RNase_R"/>
    <property type="match status" value="1"/>
</dbReference>
<feature type="domain" description="Sigma-54 factor interaction" evidence="3">
    <location>
        <begin position="352"/>
        <end position="578"/>
    </location>
</feature>
<dbReference type="Pfam" id="PF00158">
    <property type="entry name" value="Sigma54_activat"/>
    <property type="match status" value="1"/>
</dbReference>
<dbReference type="Gene3D" id="3.40.50.300">
    <property type="entry name" value="P-loop containing nucleotide triphosphate hydrolases"/>
    <property type="match status" value="1"/>
</dbReference>
<dbReference type="Gene3D" id="1.10.10.10">
    <property type="entry name" value="Winged helix-like DNA-binding domain superfamily/Winged helix DNA-binding domain"/>
    <property type="match status" value="1"/>
</dbReference>
<dbReference type="EMBL" id="FRAI01000005">
    <property type="protein sequence ID" value="SHJ65181.1"/>
    <property type="molecule type" value="Genomic_DNA"/>
</dbReference>
<protein>
    <submittedName>
        <fullName evidence="5">Transcriptional regulator containing PAS, AAA-type ATPase, and DNA-binding Fis domains</fullName>
    </submittedName>
</protein>
<dbReference type="InterPro" id="IPR025662">
    <property type="entry name" value="Sigma_54_int_dom_ATP-bd_1"/>
</dbReference>
<dbReference type="SUPFAM" id="SSF52540">
    <property type="entry name" value="P-loop containing nucleoside triphosphate hydrolases"/>
    <property type="match status" value="1"/>
</dbReference>
<proteinExistence type="predicted"/>
<name>A0A1M6L1R7_9FIRM</name>
<dbReference type="GO" id="GO:0005524">
    <property type="term" value="F:ATP binding"/>
    <property type="evidence" value="ECO:0007669"/>
    <property type="project" value="UniProtKB-KW"/>
</dbReference>
<accession>A0A1M6L1R7</accession>
<dbReference type="InterPro" id="IPR003593">
    <property type="entry name" value="AAA+_ATPase"/>
</dbReference>
<evidence type="ECO:0000256" key="1">
    <source>
        <dbReference type="ARBA" id="ARBA00022741"/>
    </source>
</evidence>
<dbReference type="PROSITE" id="PS00676">
    <property type="entry name" value="SIGMA54_INTERACT_2"/>
    <property type="match status" value="1"/>
</dbReference>
<feature type="domain" description="PAS" evidence="4">
    <location>
        <begin position="226"/>
        <end position="282"/>
    </location>
</feature>
<dbReference type="Pfam" id="PF25601">
    <property type="entry name" value="AAA_lid_14"/>
    <property type="match status" value="1"/>
</dbReference>
<dbReference type="InterPro" id="IPR013668">
    <property type="entry name" value="RNase_R_HTH_12"/>
</dbReference>
<evidence type="ECO:0000256" key="2">
    <source>
        <dbReference type="ARBA" id="ARBA00022840"/>
    </source>
</evidence>
<keyword evidence="1" id="KW-0547">Nucleotide-binding</keyword>
<sequence>MVKRMGVSIDDLSNKKTIILVTGTEQTKIALTHQLNEYLGDVVNIQGFAIDEGIEEMIDGEIILLSSEIVKEELINLKLLREEKEVIVAQRTIDYDCIDELVLIPEGIDVLFVNDAKESTYDGIEILKKLGFDYVNFIPYYPGLSYVNKKKIDIAITPGERDKVPSFIKKVVDIGPRIMDITTIIHIINTLKLDCYKGRLLTENYLQKIIKMAKRLSQYTNKISSLNNHLHLILDGLHDGLLVYDQGGFITVYNENVKKLIGTYFGDIKGKKITKVIYNKESLNFLLDKRVNNEKIFSLDGNNIIVNKIFLENINCSIAVFKSVTEALKINNKIKLELMKKGHLAKYSFSDIIGSSDKIVKVKEIAKKLAITDLTILIEGESGTGKELFASAIHQFSKRNKGPFLAVNFSALPDELIESELFGYEEGAFTGAKKGGKPGIFEEADGGTIFLDEIGDISLKMQARLLRVLQEKEVMRIGGHQIKTVDVRIIGATNKNLAQLVKEKKFREDLYYRIKMGYIRIPPLRERKEDLRDLINHLVKIEAGKNINVEKGVIEELLAYDWYGNVREPRNVLSYMLAVREGDVLTIKDIPDYGFFIKNLEGKTLYNCTLNLNNELIFLLKKIYELNENNIIVGREKLADVLKESGFSMTPAQIRVRLEKLEKMGLIIKKKGRIGTIITTEGKKLLNTK</sequence>
<dbReference type="InterPro" id="IPR025943">
    <property type="entry name" value="Sigma_54_int_dom_ATP-bd_2"/>
</dbReference>
<keyword evidence="6" id="KW-1185">Reference proteome</keyword>
<dbReference type="GO" id="GO:0003677">
    <property type="term" value="F:DNA binding"/>
    <property type="evidence" value="ECO:0007669"/>
    <property type="project" value="UniProtKB-KW"/>
</dbReference>
<dbReference type="InterPro" id="IPR058031">
    <property type="entry name" value="AAA_lid_NorR"/>
</dbReference>
<dbReference type="InterPro" id="IPR000014">
    <property type="entry name" value="PAS"/>
</dbReference>
<dbReference type="Proteomes" id="UP000243547">
    <property type="component" value="Unassembled WGS sequence"/>
</dbReference>
<dbReference type="Gene3D" id="1.10.8.60">
    <property type="match status" value="1"/>
</dbReference>
<keyword evidence="5" id="KW-0238">DNA-binding</keyword>
<dbReference type="InterPro" id="IPR035965">
    <property type="entry name" value="PAS-like_dom_sf"/>
</dbReference>
<evidence type="ECO:0000259" key="3">
    <source>
        <dbReference type="PROSITE" id="PS50045"/>
    </source>
</evidence>
<organism evidence="5 6">
    <name type="scientific">Anaerobranca californiensis DSM 14826</name>
    <dbReference type="NCBI Taxonomy" id="1120989"/>
    <lineage>
        <taxon>Bacteria</taxon>
        <taxon>Bacillati</taxon>
        <taxon>Bacillota</taxon>
        <taxon>Clostridia</taxon>
        <taxon>Eubacteriales</taxon>
        <taxon>Proteinivoracaceae</taxon>
        <taxon>Anaerobranca</taxon>
    </lineage>
</organism>
<gene>
    <name evidence="5" type="ORF">SAMN02745227_00339</name>
</gene>
<dbReference type="AlphaFoldDB" id="A0A1M6L1R7"/>
<dbReference type="SUPFAM" id="SSF55785">
    <property type="entry name" value="PYP-like sensor domain (PAS domain)"/>
    <property type="match status" value="1"/>
</dbReference>
<reference evidence="6" key="1">
    <citation type="submission" date="2016-11" db="EMBL/GenBank/DDBJ databases">
        <authorList>
            <person name="Varghese N."/>
            <person name="Submissions S."/>
        </authorList>
    </citation>
    <scope>NUCLEOTIDE SEQUENCE [LARGE SCALE GENOMIC DNA]</scope>
    <source>
        <strain evidence="6">DSM 14826</strain>
    </source>
</reference>
<dbReference type="PROSITE" id="PS50045">
    <property type="entry name" value="SIGMA54_INTERACT_4"/>
    <property type="match status" value="1"/>
</dbReference>
<dbReference type="PROSITE" id="PS50112">
    <property type="entry name" value="PAS"/>
    <property type="match status" value="1"/>
</dbReference>
<dbReference type="Gene3D" id="3.30.450.20">
    <property type="entry name" value="PAS domain"/>
    <property type="match status" value="1"/>
</dbReference>
<dbReference type="SMART" id="SM00382">
    <property type="entry name" value="AAA"/>
    <property type="match status" value="1"/>
</dbReference>
<dbReference type="InterPro" id="IPR002078">
    <property type="entry name" value="Sigma_54_int"/>
</dbReference>
<evidence type="ECO:0000313" key="5">
    <source>
        <dbReference type="EMBL" id="SHJ65181.1"/>
    </source>
</evidence>
<dbReference type="InterPro" id="IPR027417">
    <property type="entry name" value="P-loop_NTPase"/>
</dbReference>
<evidence type="ECO:0000259" key="4">
    <source>
        <dbReference type="PROSITE" id="PS50112"/>
    </source>
</evidence>
<dbReference type="InterPro" id="IPR036388">
    <property type="entry name" value="WH-like_DNA-bd_sf"/>
</dbReference>
<dbReference type="GO" id="GO:0006355">
    <property type="term" value="P:regulation of DNA-templated transcription"/>
    <property type="evidence" value="ECO:0007669"/>
    <property type="project" value="InterPro"/>
</dbReference>
<dbReference type="PANTHER" id="PTHR32071:SF57">
    <property type="entry name" value="C4-DICARBOXYLATE TRANSPORT TRANSCRIPTIONAL REGULATORY PROTEIN DCTD"/>
    <property type="match status" value="1"/>
</dbReference>
<evidence type="ECO:0000313" key="6">
    <source>
        <dbReference type="Proteomes" id="UP000243547"/>
    </source>
</evidence>
<dbReference type="CDD" id="cd00009">
    <property type="entry name" value="AAA"/>
    <property type="match status" value="1"/>
</dbReference>
<dbReference type="PANTHER" id="PTHR32071">
    <property type="entry name" value="TRANSCRIPTIONAL REGULATORY PROTEIN"/>
    <property type="match status" value="1"/>
</dbReference>
<dbReference type="FunFam" id="3.40.50.300:FF:000006">
    <property type="entry name" value="DNA-binding transcriptional regulator NtrC"/>
    <property type="match status" value="1"/>
</dbReference>